<accession>A0A920C979</accession>
<sequence length="55" mass="6165">MSDKQIRSTYFNNGGANSKNDTSDTPRSRGTRPVIRGAENYTQKRTIPTPPPKKK</sequence>
<name>A0A920C979_9BACL</name>
<evidence type="ECO:0000256" key="1">
    <source>
        <dbReference type="SAM" id="MobiDB-lite"/>
    </source>
</evidence>
<protein>
    <submittedName>
        <fullName evidence="2">Uncharacterized protein</fullName>
    </submittedName>
</protein>
<organism evidence="2 3">
    <name type="scientific">Paenibacillus albilobatus</name>
    <dbReference type="NCBI Taxonomy" id="2716884"/>
    <lineage>
        <taxon>Bacteria</taxon>
        <taxon>Bacillati</taxon>
        <taxon>Bacillota</taxon>
        <taxon>Bacilli</taxon>
        <taxon>Bacillales</taxon>
        <taxon>Paenibacillaceae</taxon>
        <taxon>Paenibacillus</taxon>
    </lineage>
</organism>
<evidence type="ECO:0000313" key="2">
    <source>
        <dbReference type="EMBL" id="GIO30775.1"/>
    </source>
</evidence>
<dbReference type="AlphaFoldDB" id="A0A920C979"/>
<keyword evidence="3" id="KW-1185">Reference proteome</keyword>
<proteinExistence type="predicted"/>
<comment type="caution">
    <text evidence="2">The sequence shown here is derived from an EMBL/GenBank/DDBJ whole genome shotgun (WGS) entry which is preliminary data.</text>
</comment>
<evidence type="ECO:0000313" key="3">
    <source>
        <dbReference type="Proteomes" id="UP000679779"/>
    </source>
</evidence>
<reference evidence="2" key="1">
    <citation type="submission" date="2021-03" db="EMBL/GenBank/DDBJ databases">
        <title>Antimicrobial resistance genes in bacteria isolated from Japanese honey, and their potential for conferring macrolide and lincosamide resistance in the American foulbrood pathogen Paenibacillus larvae.</title>
        <authorList>
            <person name="Okamoto M."/>
            <person name="Kumagai M."/>
            <person name="Kanamori H."/>
            <person name="Takamatsu D."/>
        </authorList>
    </citation>
    <scope>NUCLEOTIDE SEQUENCE</scope>
    <source>
        <strain evidence="2">J2TS6</strain>
    </source>
</reference>
<gene>
    <name evidence="2" type="ORF">J2TS6_19160</name>
</gene>
<dbReference type="Proteomes" id="UP000679779">
    <property type="component" value="Unassembled WGS sequence"/>
</dbReference>
<feature type="compositionally biased region" description="Polar residues" evidence="1">
    <location>
        <begin position="7"/>
        <end position="20"/>
    </location>
</feature>
<dbReference type="EMBL" id="BORQ01000002">
    <property type="protein sequence ID" value="GIO30775.1"/>
    <property type="molecule type" value="Genomic_DNA"/>
</dbReference>
<feature type="region of interest" description="Disordered" evidence="1">
    <location>
        <begin position="1"/>
        <end position="55"/>
    </location>
</feature>